<dbReference type="InterPro" id="IPR000560">
    <property type="entry name" value="His_Pase_clade-2"/>
</dbReference>
<dbReference type="GO" id="GO:0003993">
    <property type="term" value="F:acid phosphatase activity"/>
    <property type="evidence" value="ECO:0007669"/>
    <property type="project" value="TreeGrafter"/>
</dbReference>
<dbReference type="Pfam" id="PF00328">
    <property type="entry name" value="His_Phos_2"/>
    <property type="match status" value="1"/>
</dbReference>
<evidence type="ECO:0000256" key="2">
    <source>
        <dbReference type="ARBA" id="ARBA00023180"/>
    </source>
</evidence>
<evidence type="ECO:0000313" key="5">
    <source>
        <dbReference type="Proteomes" id="UP000019484"/>
    </source>
</evidence>
<dbReference type="Proteomes" id="UP000019484">
    <property type="component" value="Unassembled WGS sequence"/>
</dbReference>
<evidence type="ECO:0000313" key="4">
    <source>
        <dbReference type="EMBL" id="EXJ80373.1"/>
    </source>
</evidence>
<dbReference type="SUPFAM" id="SSF53254">
    <property type="entry name" value="Phosphoglycerate mutase-like"/>
    <property type="match status" value="1"/>
</dbReference>
<reference evidence="4 5" key="1">
    <citation type="submission" date="2013-03" db="EMBL/GenBank/DDBJ databases">
        <title>The Genome Sequence of Capronia coronata CBS 617.96.</title>
        <authorList>
            <consortium name="The Broad Institute Genomics Platform"/>
            <person name="Cuomo C."/>
            <person name="de Hoog S."/>
            <person name="Gorbushina A."/>
            <person name="Walker B."/>
            <person name="Young S.K."/>
            <person name="Zeng Q."/>
            <person name="Gargeya S."/>
            <person name="Fitzgerald M."/>
            <person name="Haas B."/>
            <person name="Abouelleil A."/>
            <person name="Allen A.W."/>
            <person name="Alvarado L."/>
            <person name="Arachchi H.M."/>
            <person name="Berlin A.M."/>
            <person name="Chapman S.B."/>
            <person name="Gainer-Dewar J."/>
            <person name="Goldberg J."/>
            <person name="Griggs A."/>
            <person name="Gujja S."/>
            <person name="Hansen M."/>
            <person name="Howarth C."/>
            <person name="Imamovic A."/>
            <person name="Ireland A."/>
            <person name="Larimer J."/>
            <person name="McCowan C."/>
            <person name="Murphy C."/>
            <person name="Pearson M."/>
            <person name="Poon T.W."/>
            <person name="Priest M."/>
            <person name="Roberts A."/>
            <person name="Saif S."/>
            <person name="Shea T."/>
            <person name="Sisk P."/>
            <person name="Sykes S."/>
            <person name="Wortman J."/>
            <person name="Nusbaum C."/>
            <person name="Birren B."/>
        </authorList>
    </citation>
    <scope>NUCLEOTIDE SEQUENCE [LARGE SCALE GENOMIC DNA]</scope>
    <source>
        <strain evidence="4 5">CBS 617.96</strain>
    </source>
</reference>
<organism evidence="4 5">
    <name type="scientific">Capronia coronata CBS 617.96</name>
    <dbReference type="NCBI Taxonomy" id="1182541"/>
    <lineage>
        <taxon>Eukaryota</taxon>
        <taxon>Fungi</taxon>
        <taxon>Dikarya</taxon>
        <taxon>Ascomycota</taxon>
        <taxon>Pezizomycotina</taxon>
        <taxon>Eurotiomycetes</taxon>
        <taxon>Chaetothyriomycetidae</taxon>
        <taxon>Chaetothyriales</taxon>
        <taxon>Herpotrichiellaceae</taxon>
        <taxon>Capronia</taxon>
    </lineage>
</organism>
<comment type="caution">
    <text evidence="4">The sequence shown here is derived from an EMBL/GenBank/DDBJ whole genome shotgun (WGS) entry which is preliminary data.</text>
</comment>
<dbReference type="STRING" id="1182541.W9XJM4"/>
<dbReference type="GO" id="GO:0009277">
    <property type="term" value="C:fungal-type cell wall"/>
    <property type="evidence" value="ECO:0007669"/>
    <property type="project" value="TreeGrafter"/>
</dbReference>
<dbReference type="RefSeq" id="XP_007727567.1">
    <property type="nucleotide sequence ID" value="XM_007729377.1"/>
</dbReference>
<keyword evidence="1" id="KW-0378">Hydrolase</keyword>
<name>W9XJM4_9EURO</name>
<dbReference type="PIRSF" id="PIRSF000894">
    <property type="entry name" value="Acid_phosphatase"/>
    <property type="match status" value="1"/>
</dbReference>
<proteinExistence type="predicted"/>
<keyword evidence="3" id="KW-1015">Disulfide bond</keyword>
<sequence>MDPGIQTPEHIENGSPFTTSDHFRALAKLNQHSKIQNSTFTATGPLSFLQSWTLPVQNPSLQLSSEAITGYREVFDLGVSLRARYPDFFSPGGPVHVFANDYPRVIETAQNFLRAYLGVNASQGPVLGTVFAVNSTGSSSALGNSLAPSDLCPNYHDDSGANQTTIWGATYNPATAERLQKEYITSGYLNITAADVATMQYLCGFETAICGTVSPFCHVFTAEEFRKYEYFQDLRYYYGNGPGSDEGKGKYMMFPFLASIADMLDTDTYSNSTGDVGVLQPLTMAFLNDGQISQLVAQIGVFDDEPALPSTYMPDSRKYVASRFVSMRGTVAFERLSCGCGSKYLRVRLNDAVYPIPACQSGPGRSCPVAQYKQYVEDKYARSGGFLENCGANTTATESEVKTDFWTKYAQYVEEGWIRTVTP</sequence>
<dbReference type="InterPro" id="IPR029033">
    <property type="entry name" value="His_PPase_superfam"/>
</dbReference>
<evidence type="ECO:0000256" key="3">
    <source>
        <dbReference type="PIRSR" id="PIRSR000894-2"/>
    </source>
</evidence>
<keyword evidence="2" id="KW-0325">Glycoprotein</keyword>
<dbReference type="CDD" id="cd07061">
    <property type="entry name" value="HP_HAP_like"/>
    <property type="match status" value="1"/>
</dbReference>
<dbReference type="EMBL" id="AMWN01000008">
    <property type="protein sequence ID" value="EXJ80373.1"/>
    <property type="molecule type" value="Genomic_DNA"/>
</dbReference>
<dbReference type="AlphaFoldDB" id="W9XJM4"/>
<dbReference type="HOGENOM" id="CLU_020880_3_0_1"/>
<dbReference type="eggNOG" id="KOG1382">
    <property type="taxonomic scope" value="Eukaryota"/>
</dbReference>
<feature type="disulfide bond" evidence="3">
    <location>
        <begin position="152"/>
        <end position="390"/>
    </location>
</feature>
<evidence type="ECO:0000256" key="1">
    <source>
        <dbReference type="ARBA" id="ARBA00022801"/>
    </source>
</evidence>
<dbReference type="Gene3D" id="3.40.50.1240">
    <property type="entry name" value="Phosphoglycerate mutase-like"/>
    <property type="match status" value="1"/>
</dbReference>
<keyword evidence="5" id="KW-1185">Reference proteome</keyword>
<dbReference type="PANTHER" id="PTHR20963">
    <property type="entry name" value="MULTIPLE INOSITOL POLYPHOSPHATE PHOSPHATASE-RELATED"/>
    <property type="match status" value="1"/>
</dbReference>
<dbReference type="OrthoDB" id="6509975at2759"/>
<evidence type="ECO:0008006" key="6">
    <source>
        <dbReference type="Google" id="ProtNLM"/>
    </source>
</evidence>
<feature type="disulfide bond" evidence="3">
    <location>
        <begin position="359"/>
        <end position="367"/>
    </location>
</feature>
<accession>W9XJM4</accession>
<feature type="disulfide bond" evidence="3">
    <location>
        <begin position="203"/>
        <end position="217"/>
    </location>
</feature>
<dbReference type="InterPro" id="IPR016274">
    <property type="entry name" value="Histidine_acid_Pase_euk"/>
</dbReference>
<protein>
    <recommendedName>
        <fullName evidence="6">Acid phosphatase</fullName>
    </recommendedName>
</protein>
<dbReference type="PANTHER" id="PTHR20963:SF23">
    <property type="entry name" value="3-PHYTASE"/>
    <property type="match status" value="1"/>
</dbReference>
<dbReference type="GeneID" id="19163366"/>
<gene>
    <name evidence="4" type="ORF">A1O1_08517</name>
</gene>